<dbReference type="SUPFAM" id="SSF56281">
    <property type="entry name" value="Metallo-hydrolase/oxidoreductase"/>
    <property type="match status" value="1"/>
</dbReference>
<name>A0A1R0KI54_9PSEU</name>
<keyword evidence="2" id="KW-1185">Reference proteome</keyword>
<dbReference type="Gene3D" id="3.60.15.10">
    <property type="entry name" value="Ribonuclease Z/Hydroxyacylglutathione hydrolase-like"/>
    <property type="match status" value="1"/>
</dbReference>
<evidence type="ECO:0008006" key="3">
    <source>
        <dbReference type="Google" id="ProtNLM"/>
    </source>
</evidence>
<dbReference type="InterPro" id="IPR052159">
    <property type="entry name" value="Competence_DNA_uptake"/>
</dbReference>
<reference evidence="1 2" key="1">
    <citation type="submission" date="2016-01" db="EMBL/GenBank/DDBJ databases">
        <title>Amycolatopsis coloradensis genome sequencing and assembly.</title>
        <authorList>
            <person name="Mayilraj S."/>
        </authorList>
    </citation>
    <scope>NUCLEOTIDE SEQUENCE [LARGE SCALE GENOMIC DNA]</scope>
    <source>
        <strain evidence="1 2">DSM 44225</strain>
    </source>
</reference>
<dbReference type="RefSeq" id="WP_076166441.1">
    <property type="nucleotide sequence ID" value="NZ_JBEZVB010000007.1"/>
</dbReference>
<protein>
    <recommendedName>
        <fullName evidence="3">Metallo-beta-lactamase domain-containing protein</fullName>
    </recommendedName>
</protein>
<accession>A0A1R0KI54</accession>
<dbReference type="AlphaFoldDB" id="A0A1R0KI54"/>
<dbReference type="EMBL" id="MQUQ01000020">
    <property type="protein sequence ID" value="OLZ45442.1"/>
    <property type="molecule type" value="Genomic_DNA"/>
</dbReference>
<sequence length="439" mass="49061">MPVEVIFFNVGQGDSTFLFHYDRTKAGTGVAPLNERNPRHTALLDCGSTLSTRHLGGTGTVDRAATAKRIRDKLEPYLQKAGKKLDDLLISHPDEDHFNILKDVVADSATKKVRMNIGRVHYTGGFQDYREGRGWKFIEALLTDHGSLADPVNNFMVAKRPRRRMVDELVPLWGGVMPTPDAPNLFLMAGEMYGPLKDSEQTLDPYGNPQLSKYQDFDQKDIWANISSLVLVLIGQPAAGGERQKLFLMADALRFNEDFMQGIYQQDRELVARERRTWLKMGHHGSFTSTFPSWLNLLKPDVLLMSSGTKKFGPGANASGIPPYTHLNKKVLPAWRLVNNGRTPIVLGKDQAKPLTSWHNYYNFVDADNLGSGRVKGTFHAEYTKETVFTSLWEDSGAPATPAGNPPKAKRAATSVPVGVDWHLVFDDPKPGDYAFWYE</sequence>
<organism evidence="1 2">
    <name type="scientific">Amycolatopsis coloradensis</name>
    <dbReference type="NCBI Taxonomy" id="76021"/>
    <lineage>
        <taxon>Bacteria</taxon>
        <taxon>Bacillati</taxon>
        <taxon>Actinomycetota</taxon>
        <taxon>Actinomycetes</taxon>
        <taxon>Pseudonocardiales</taxon>
        <taxon>Pseudonocardiaceae</taxon>
        <taxon>Amycolatopsis</taxon>
    </lineage>
</organism>
<evidence type="ECO:0000313" key="1">
    <source>
        <dbReference type="EMBL" id="OLZ45442.1"/>
    </source>
</evidence>
<dbReference type="PANTHER" id="PTHR30619">
    <property type="entry name" value="DNA INTERNALIZATION/COMPETENCE PROTEIN COMEC/REC2"/>
    <property type="match status" value="1"/>
</dbReference>
<dbReference type="InterPro" id="IPR036866">
    <property type="entry name" value="RibonucZ/Hydroxyglut_hydro"/>
</dbReference>
<proteinExistence type="predicted"/>
<dbReference type="Proteomes" id="UP000187486">
    <property type="component" value="Unassembled WGS sequence"/>
</dbReference>
<dbReference type="STRING" id="76021.BS329_34020"/>
<dbReference type="PANTHER" id="PTHR30619:SF1">
    <property type="entry name" value="RECOMBINATION PROTEIN 2"/>
    <property type="match status" value="1"/>
</dbReference>
<comment type="caution">
    <text evidence="1">The sequence shown here is derived from an EMBL/GenBank/DDBJ whole genome shotgun (WGS) entry which is preliminary data.</text>
</comment>
<evidence type="ECO:0000313" key="2">
    <source>
        <dbReference type="Proteomes" id="UP000187486"/>
    </source>
</evidence>
<dbReference type="OrthoDB" id="9783680at2"/>
<gene>
    <name evidence="1" type="ORF">BS329_34020</name>
</gene>